<keyword evidence="1" id="KW-1133">Transmembrane helix</keyword>
<dbReference type="Proteomes" id="UP001058860">
    <property type="component" value="Chromosome"/>
</dbReference>
<accession>A0ABY5PNS9</accession>
<evidence type="ECO:0000313" key="2">
    <source>
        <dbReference type="EMBL" id="UUY06175.1"/>
    </source>
</evidence>
<proteinExistence type="predicted"/>
<keyword evidence="1" id="KW-0472">Membrane</keyword>
<protein>
    <recommendedName>
        <fullName evidence="4">ATP synthase F0 subunit 8</fullName>
    </recommendedName>
</protein>
<keyword evidence="1" id="KW-0812">Transmembrane</keyword>
<evidence type="ECO:0000313" key="3">
    <source>
        <dbReference type="Proteomes" id="UP001058860"/>
    </source>
</evidence>
<reference evidence="3" key="1">
    <citation type="submission" date="2021-11" db="EMBL/GenBank/DDBJ databases">
        <title>Cultivation dependent microbiological survey of springs from the worlds oldest radium mine currently devoted to the extraction of radon-saturated water.</title>
        <authorList>
            <person name="Kapinusova G."/>
            <person name="Smrhova T."/>
            <person name="Strejcek M."/>
            <person name="Suman J."/>
            <person name="Jani K."/>
            <person name="Pajer P."/>
            <person name="Uhlik O."/>
        </authorList>
    </citation>
    <scope>NUCLEOTIDE SEQUENCE [LARGE SCALE GENOMIC DNA]</scope>
    <source>
        <strain evidence="3">J379</strain>
    </source>
</reference>
<feature type="transmembrane region" description="Helical" evidence="1">
    <location>
        <begin position="6"/>
        <end position="24"/>
    </location>
</feature>
<evidence type="ECO:0008006" key="4">
    <source>
        <dbReference type="Google" id="ProtNLM"/>
    </source>
</evidence>
<organism evidence="2 3">
    <name type="scientific">Svornostia abyssi</name>
    <dbReference type="NCBI Taxonomy" id="2898438"/>
    <lineage>
        <taxon>Bacteria</taxon>
        <taxon>Bacillati</taxon>
        <taxon>Actinomycetota</taxon>
        <taxon>Thermoleophilia</taxon>
        <taxon>Solirubrobacterales</taxon>
        <taxon>Baekduiaceae</taxon>
        <taxon>Svornostia</taxon>
    </lineage>
</organism>
<keyword evidence="3" id="KW-1185">Reference proteome</keyword>
<sequence>MGGLIVLALIWSFYLVYVLEIVKFRRLRAWQLRRSDPGTAEHEIDAAVLRDLETGEFEAVRRS</sequence>
<evidence type="ECO:0000256" key="1">
    <source>
        <dbReference type="SAM" id="Phobius"/>
    </source>
</evidence>
<gene>
    <name evidence="2" type="ORF">LRS13_11885</name>
</gene>
<dbReference type="EMBL" id="CP088295">
    <property type="protein sequence ID" value="UUY06175.1"/>
    <property type="molecule type" value="Genomic_DNA"/>
</dbReference>
<dbReference type="RefSeq" id="WP_353866602.1">
    <property type="nucleotide sequence ID" value="NZ_CP088295.1"/>
</dbReference>
<name>A0ABY5PNS9_9ACTN</name>